<evidence type="ECO:0000256" key="2">
    <source>
        <dbReference type="ARBA" id="ARBA00022630"/>
    </source>
</evidence>
<dbReference type="PANTHER" id="PTHR43400:SF7">
    <property type="entry name" value="FAD-DEPENDENT OXIDOREDUCTASE 2 FAD BINDING DOMAIN-CONTAINING PROTEIN"/>
    <property type="match status" value="1"/>
</dbReference>
<keyword evidence="3" id="KW-0274">FAD</keyword>
<comment type="caution">
    <text evidence="6">The sequence shown here is derived from an EMBL/GenBank/DDBJ whole genome shotgun (WGS) entry which is preliminary data.</text>
</comment>
<comment type="cofactor">
    <cofactor evidence="1">
        <name>FAD</name>
        <dbReference type="ChEBI" id="CHEBI:57692"/>
    </cofactor>
</comment>
<dbReference type="InterPro" id="IPR003953">
    <property type="entry name" value="FAD-dep_OxRdtase_2_FAD-bd"/>
</dbReference>
<proteinExistence type="predicted"/>
<organism evidence="6 7">
    <name type="scientific">Macrophomina phaseolina</name>
    <dbReference type="NCBI Taxonomy" id="35725"/>
    <lineage>
        <taxon>Eukaryota</taxon>
        <taxon>Fungi</taxon>
        <taxon>Dikarya</taxon>
        <taxon>Ascomycota</taxon>
        <taxon>Pezizomycotina</taxon>
        <taxon>Dothideomycetes</taxon>
        <taxon>Dothideomycetes incertae sedis</taxon>
        <taxon>Botryosphaeriales</taxon>
        <taxon>Botryosphaeriaceae</taxon>
        <taxon>Macrophomina</taxon>
    </lineage>
</organism>
<feature type="domain" description="FAD-dependent oxidoreductase 2 FAD-binding" evidence="5">
    <location>
        <begin position="9"/>
        <end position="496"/>
    </location>
</feature>
<dbReference type="Pfam" id="PF00890">
    <property type="entry name" value="FAD_binding_2"/>
    <property type="match status" value="1"/>
</dbReference>
<protein>
    <submittedName>
        <fullName evidence="6">Flavoprotein subunit of succinate dehydrogenase/fumarate reductase</fullName>
    </submittedName>
</protein>
<dbReference type="Gene3D" id="3.90.700.10">
    <property type="entry name" value="Succinate dehydrogenase/fumarate reductase flavoprotein, catalytic domain"/>
    <property type="match status" value="1"/>
</dbReference>
<gene>
    <name evidence="6" type="ORF">B0J12DRAFT_575927</name>
</gene>
<dbReference type="NCBIfam" id="NF006130">
    <property type="entry name" value="PRK08274.1"/>
    <property type="match status" value="1"/>
</dbReference>
<dbReference type="PRINTS" id="PR00411">
    <property type="entry name" value="PNDRDTASEI"/>
</dbReference>
<accession>A0ABQ8G810</accession>
<evidence type="ECO:0000256" key="4">
    <source>
        <dbReference type="ARBA" id="ARBA00023002"/>
    </source>
</evidence>
<evidence type="ECO:0000313" key="6">
    <source>
        <dbReference type="EMBL" id="KAH7046766.1"/>
    </source>
</evidence>
<dbReference type="Proteomes" id="UP000774617">
    <property type="component" value="Unassembled WGS sequence"/>
</dbReference>
<dbReference type="PANTHER" id="PTHR43400">
    <property type="entry name" value="FUMARATE REDUCTASE"/>
    <property type="match status" value="1"/>
</dbReference>
<keyword evidence="2" id="KW-0285">Flavoprotein</keyword>
<sequence>MSLPDHCSVLVVGSGNAGLCAAISAVQNGASSVLLIDKCPSTWAGGNSYFTAGAYRTAHDGLATLLPLVNNVAPALADKIDIEPYPPAAFLADLARTSSHRTQLALATTLAHSSLASIRWLHSLGTRFQLSFNRQAYRVGGSDRRRFWGGLALQTQDGGKGLVRDLLAAAAAHGVTVAWDAALVGLARDSGAVVVGARVRCTGGVEQCVRVSGGVVLAAGGFEASPARRAQYLGPGWDLAHVRGTPFNTGEALEMAVRDAGARVAGNWSGCHSVAWDAESPREGGDREVTNEYTKSGYPLGVMVNVVGERFVDEGVDFRNFTYARFGRAVLEQPEGVAFQVWDAEGSALLREEEYRPDVVRRIAAESLEELAAKCAEVGLQSPERFVRTLKRYNEAVHAQREKHPEKAFDPAVKDGVATHPGMLELPKSNWALPIEKPPFLAVKVGCGITFTFGGLAVDPETAAVISEASRKPIEGLYAVGEMLGGLYYGNYPGGSGLTAGAVWGRRAGADAAKRANGSKGAARL</sequence>
<keyword evidence="7" id="KW-1185">Reference proteome</keyword>
<evidence type="ECO:0000256" key="1">
    <source>
        <dbReference type="ARBA" id="ARBA00001974"/>
    </source>
</evidence>
<dbReference type="SUPFAM" id="SSF56425">
    <property type="entry name" value="Succinate dehydrogenase/fumarate reductase flavoprotein, catalytic domain"/>
    <property type="match status" value="1"/>
</dbReference>
<keyword evidence="4" id="KW-0560">Oxidoreductase</keyword>
<evidence type="ECO:0000256" key="3">
    <source>
        <dbReference type="ARBA" id="ARBA00022827"/>
    </source>
</evidence>
<dbReference type="Gene3D" id="3.50.50.60">
    <property type="entry name" value="FAD/NAD(P)-binding domain"/>
    <property type="match status" value="1"/>
</dbReference>
<dbReference type="InterPro" id="IPR027477">
    <property type="entry name" value="Succ_DH/fumarate_Rdtase_cat_sf"/>
</dbReference>
<evidence type="ECO:0000259" key="5">
    <source>
        <dbReference type="Pfam" id="PF00890"/>
    </source>
</evidence>
<reference evidence="6 7" key="1">
    <citation type="journal article" date="2021" name="Nat. Commun.">
        <title>Genetic determinants of endophytism in the Arabidopsis root mycobiome.</title>
        <authorList>
            <person name="Mesny F."/>
            <person name="Miyauchi S."/>
            <person name="Thiergart T."/>
            <person name="Pickel B."/>
            <person name="Atanasova L."/>
            <person name="Karlsson M."/>
            <person name="Huettel B."/>
            <person name="Barry K.W."/>
            <person name="Haridas S."/>
            <person name="Chen C."/>
            <person name="Bauer D."/>
            <person name="Andreopoulos W."/>
            <person name="Pangilinan J."/>
            <person name="LaButti K."/>
            <person name="Riley R."/>
            <person name="Lipzen A."/>
            <person name="Clum A."/>
            <person name="Drula E."/>
            <person name="Henrissat B."/>
            <person name="Kohler A."/>
            <person name="Grigoriev I.V."/>
            <person name="Martin F.M."/>
            <person name="Hacquard S."/>
        </authorList>
    </citation>
    <scope>NUCLEOTIDE SEQUENCE [LARGE SCALE GENOMIC DNA]</scope>
    <source>
        <strain evidence="6 7">MPI-SDFR-AT-0080</strain>
    </source>
</reference>
<dbReference type="SUPFAM" id="SSF51905">
    <property type="entry name" value="FAD/NAD(P)-binding domain"/>
    <property type="match status" value="1"/>
</dbReference>
<dbReference type="InterPro" id="IPR050315">
    <property type="entry name" value="FAD-oxidoreductase_2"/>
</dbReference>
<evidence type="ECO:0000313" key="7">
    <source>
        <dbReference type="Proteomes" id="UP000774617"/>
    </source>
</evidence>
<dbReference type="InterPro" id="IPR036188">
    <property type="entry name" value="FAD/NAD-bd_sf"/>
</dbReference>
<dbReference type="EMBL" id="JAGTJR010000017">
    <property type="protein sequence ID" value="KAH7046766.1"/>
    <property type="molecule type" value="Genomic_DNA"/>
</dbReference>
<name>A0ABQ8G810_9PEZI</name>